<accession>A0A9E7U282</accession>
<dbReference type="Proteomes" id="UP001058734">
    <property type="component" value="Segment"/>
</dbReference>
<proteinExistence type="predicted"/>
<name>A0A9E7U282_9CAUD</name>
<protein>
    <submittedName>
        <fullName evidence="1">Uncharacterized protein</fullName>
    </submittedName>
</protein>
<evidence type="ECO:0000313" key="2">
    <source>
        <dbReference type="Proteomes" id="UP001058734"/>
    </source>
</evidence>
<organism evidence="1 2">
    <name type="scientific">Ralstonia phage BHDT_So9</name>
    <dbReference type="NCBI Taxonomy" id="2972464"/>
    <lineage>
        <taxon>Viruses</taxon>
        <taxon>Duplodnaviria</taxon>
        <taxon>Heunggongvirae</taxon>
        <taxon>Uroviricota</taxon>
        <taxon>Caudoviricetes</taxon>
        <taxon>Autographivirales</taxon>
        <taxon>Autonotataviridae</taxon>
        <taxon>Okabevirinae</taxon>
        <taxon>Higashivirus</taxon>
        <taxon>Higashivirus BHDTSo9</taxon>
    </lineage>
</organism>
<dbReference type="EMBL" id="OP087422">
    <property type="protein sequence ID" value="UWI83493.1"/>
    <property type="molecule type" value="Genomic_DNA"/>
</dbReference>
<sequence length="73" mass="8254">MVSKLMALLRRKINPTFGNEWDAYAAGFEAGFDTAWDAVELLPDRKSREDSTAALYGTWHNGREVTHVRTRVG</sequence>
<reference evidence="1" key="1">
    <citation type="submission" date="2022-07" db="EMBL/GenBank/DDBJ databases">
        <title>Biological characterization and genomic analysis of novel phages DLDT_So2 and BHDT_So9 against Pseudomonas solanacearum, an infectious agent in tomato in Vietnam.</title>
        <authorList>
            <person name="Pham Q.-A.N."/>
            <person name="To N.H."/>
            <person name="Vo N."/>
            <person name="Tu V.Q."/>
            <person name="Nguyen T.M."/>
            <person name="Nguyen H.D."/>
            <person name="Andrew M."/>
            <person name="Le T.-T.T."/>
            <person name="Vo P.T."/>
            <person name="Huynh O.N."/>
            <person name="Hoang H.A."/>
        </authorList>
    </citation>
    <scope>NUCLEOTIDE SEQUENCE</scope>
</reference>
<evidence type="ECO:0000313" key="1">
    <source>
        <dbReference type="EMBL" id="UWI83493.1"/>
    </source>
</evidence>
<keyword evidence="2" id="KW-1185">Reference proteome</keyword>